<dbReference type="SUPFAM" id="SSF52317">
    <property type="entry name" value="Class I glutamine amidotransferase-like"/>
    <property type="match status" value="1"/>
</dbReference>
<accession>A0A212JG27</accession>
<feature type="domain" description="DJ-1/PfpI" evidence="1">
    <location>
        <begin position="3"/>
        <end position="163"/>
    </location>
</feature>
<dbReference type="Gene3D" id="3.40.50.880">
    <property type="match status" value="1"/>
</dbReference>
<dbReference type="AlphaFoldDB" id="A0A212JG27"/>
<dbReference type="RefSeq" id="WP_296948709.1">
    <property type="nucleotide sequence ID" value="NZ_LT599021.1"/>
</dbReference>
<dbReference type="InterPro" id="IPR029062">
    <property type="entry name" value="Class_I_gatase-like"/>
</dbReference>
<dbReference type="EMBL" id="FLUL01000001">
    <property type="protein sequence ID" value="SBV98388.1"/>
    <property type="molecule type" value="Genomic_DNA"/>
</dbReference>
<evidence type="ECO:0000313" key="2">
    <source>
        <dbReference type="EMBL" id="SBV98388.1"/>
    </source>
</evidence>
<dbReference type="PANTHER" id="PTHR43130">
    <property type="entry name" value="ARAC-FAMILY TRANSCRIPTIONAL REGULATOR"/>
    <property type="match status" value="1"/>
</dbReference>
<sequence length="194" mass="21677">MIINVVLFHNFETLDVFGPVEVFGKADGWEIKYYSLNGGLISNQDNIHIATEKLDQFISDQVLFLPGGMGARDEINNSGFIDTIKHLAVKSQFVITVCTGSALLAKTGLLDGRKATSNKRSFDWVKQSSEQVTWIKQARWVVDGKYYTSSGISAGIDMALGFIADIKGLEKAREIAKRIEYNWQEDKTVDNFTD</sequence>
<organism evidence="2">
    <name type="scientific">uncultured Dysgonomonas sp</name>
    <dbReference type="NCBI Taxonomy" id="206096"/>
    <lineage>
        <taxon>Bacteria</taxon>
        <taxon>Pseudomonadati</taxon>
        <taxon>Bacteroidota</taxon>
        <taxon>Bacteroidia</taxon>
        <taxon>Bacteroidales</taxon>
        <taxon>Dysgonomonadaceae</taxon>
        <taxon>Dysgonomonas</taxon>
        <taxon>environmental samples</taxon>
    </lineage>
</organism>
<dbReference type="PANTHER" id="PTHR43130:SF15">
    <property type="entry name" value="THIJ_PFPI FAMILY PROTEIN (AFU_ORTHOLOGUE AFUA_5G14240)"/>
    <property type="match status" value="1"/>
</dbReference>
<reference evidence="2" key="1">
    <citation type="submission" date="2016-04" db="EMBL/GenBank/DDBJ databases">
        <authorList>
            <person name="Evans L.H."/>
            <person name="Alamgir A."/>
            <person name="Owens N."/>
            <person name="Weber N.D."/>
            <person name="Virtaneva K."/>
            <person name="Barbian K."/>
            <person name="Babar A."/>
            <person name="Rosenke K."/>
        </authorList>
    </citation>
    <scope>NUCLEOTIDE SEQUENCE</scope>
    <source>
        <strain evidence="2">86-2</strain>
    </source>
</reference>
<dbReference type="InterPro" id="IPR052158">
    <property type="entry name" value="INH-QAR"/>
</dbReference>
<evidence type="ECO:0000259" key="1">
    <source>
        <dbReference type="Pfam" id="PF01965"/>
    </source>
</evidence>
<dbReference type="Pfam" id="PF01965">
    <property type="entry name" value="DJ-1_PfpI"/>
    <property type="match status" value="1"/>
</dbReference>
<proteinExistence type="predicted"/>
<protein>
    <recommendedName>
        <fullName evidence="1">DJ-1/PfpI domain-containing protein</fullName>
    </recommendedName>
</protein>
<name>A0A212JG27_9BACT</name>
<dbReference type="CDD" id="cd03139">
    <property type="entry name" value="GATase1_PfpI_2"/>
    <property type="match status" value="1"/>
</dbReference>
<dbReference type="InterPro" id="IPR002818">
    <property type="entry name" value="DJ-1/PfpI"/>
</dbReference>
<gene>
    <name evidence="2" type="ORF">KL86DYS2_11439</name>
</gene>